<dbReference type="GO" id="GO:0008270">
    <property type="term" value="F:zinc ion binding"/>
    <property type="evidence" value="ECO:0007669"/>
    <property type="project" value="InterPro"/>
</dbReference>
<reference evidence="8 9" key="1">
    <citation type="journal article" date="2014" name="Nat. Commun.">
        <title>Physiological and genomic features of highly alkaliphilic hydrogen-utilizing Betaproteobacteria from a continental serpentinizing site.</title>
        <authorList>
            <person name="Suzuki S."/>
            <person name="Kuenen J.G."/>
            <person name="Schipper K."/>
            <person name="van der Velde S."/>
            <person name="Ishii S."/>
            <person name="Wu A."/>
            <person name="Sorokin D.Y."/>
            <person name="Tenney A."/>
            <person name="Meng X.Y."/>
            <person name="Morrill P.L."/>
            <person name="Kamagata Y."/>
            <person name="Muyzer G."/>
            <person name="Nealson K.H."/>
        </authorList>
    </citation>
    <scope>NUCLEOTIDE SEQUENCE [LARGE SCALE GENOMIC DNA]</scope>
    <source>
        <strain evidence="8 9">B1</strain>
    </source>
</reference>
<proteinExistence type="inferred from homology"/>
<keyword evidence="4" id="KW-0862">Zinc</keyword>
<comment type="similarity">
    <text evidence="2">Belongs to the DODA-type extradiol aromatic ring-opening dioxygenase family.</text>
</comment>
<organism evidence="8 9">
    <name type="scientific">Serpentinimonas maccroryi</name>
    <dbReference type="NCBI Taxonomy" id="1458426"/>
    <lineage>
        <taxon>Bacteria</taxon>
        <taxon>Pseudomonadati</taxon>
        <taxon>Pseudomonadota</taxon>
        <taxon>Betaproteobacteria</taxon>
        <taxon>Burkholderiales</taxon>
        <taxon>Comamonadaceae</taxon>
        <taxon>Serpentinimonas</taxon>
    </lineage>
</organism>
<dbReference type="Proteomes" id="UP000066014">
    <property type="component" value="Chromosome"/>
</dbReference>
<dbReference type="GO" id="GO:0016702">
    <property type="term" value="F:oxidoreductase activity, acting on single donors with incorporation of molecular oxygen, incorporation of two atoms of oxygen"/>
    <property type="evidence" value="ECO:0007669"/>
    <property type="project" value="UniProtKB-ARBA"/>
</dbReference>
<dbReference type="STRING" id="1458426.SMCB_1020"/>
<evidence type="ECO:0000259" key="7">
    <source>
        <dbReference type="Pfam" id="PF02900"/>
    </source>
</evidence>
<keyword evidence="9" id="KW-1185">Reference proteome</keyword>
<comment type="cofactor">
    <cofactor evidence="1">
        <name>Zn(2+)</name>
        <dbReference type="ChEBI" id="CHEBI:29105"/>
    </cofactor>
</comment>
<keyword evidence="5" id="KW-0560">Oxidoreductase</keyword>
<evidence type="ECO:0000256" key="2">
    <source>
        <dbReference type="ARBA" id="ARBA00007581"/>
    </source>
</evidence>
<dbReference type="EMBL" id="AP014569">
    <property type="protein sequence ID" value="BAO83248.1"/>
    <property type="molecule type" value="Genomic_DNA"/>
</dbReference>
<dbReference type="Pfam" id="PF02900">
    <property type="entry name" value="LigB"/>
    <property type="match status" value="1"/>
</dbReference>
<dbReference type="PANTHER" id="PTHR30096:SF0">
    <property type="entry name" value="4,5-DOPA DIOXYGENASE EXTRADIOL-LIKE PROTEIN"/>
    <property type="match status" value="1"/>
</dbReference>
<feature type="compositionally biased region" description="Low complexity" evidence="6">
    <location>
        <begin position="33"/>
        <end position="51"/>
    </location>
</feature>
<dbReference type="AlphaFoldDB" id="A0A060NUM9"/>
<accession>A0A060NUM9</accession>
<dbReference type="PANTHER" id="PTHR30096">
    <property type="entry name" value="4,5-DOPA DIOXYGENASE EXTRADIOL-LIKE PROTEIN"/>
    <property type="match status" value="1"/>
</dbReference>
<evidence type="ECO:0000256" key="1">
    <source>
        <dbReference type="ARBA" id="ARBA00001947"/>
    </source>
</evidence>
<dbReference type="Gene3D" id="3.40.830.10">
    <property type="entry name" value="LigB-like"/>
    <property type="match status" value="1"/>
</dbReference>
<dbReference type="SUPFAM" id="SSF53213">
    <property type="entry name" value="LigB-like"/>
    <property type="match status" value="1"/>
</dbReference>
<dbReference type="HOGENOM" id="CLU_046582_2_1_4"/>
<feature type="domain" description="Extradiol ring-cleavage dioxygenase class III enzyme subunit B" evidence="7">
    <location>
        <begin position="61"/>
        <end position="297"/>
    </location>
</feature>
<feature type="region of interest" description="Disordered" evidence="6">
    <location>
        <begin position="23"/>
        <end position="51"/>
    </location>
</feature>
<dbReference type="CDD" id="cd07363">
    <property type="entry name" value="45_DOPA_Dioxygenase"/>
    <property type="match status" value="1"/>
</dbReference>
<evidence type="ECO:0000256" key="5">
    <source>
        <dbReference type="ARBA" id="ARBA00023002"/>
    </source>
</evidence>
<evidence type="ECO:0000256" key="3">
    <source>
        <dbReference type="ARBA" id="ARBA00022723"/>
    </source>
</evidence>
<evidence type="ECO:0000313" key="9">
    <source>
        <dbReference type="Proteomes" id="UP000066014"/>
    </source>
</evidence>
<evidence type="ECO:0000256" key="4">
    <source>
        <dbReference type="ARBA" id="ARBA00022833"/>
    </source>
</evidence>
<name>A0A060NUM9_9BURK</name>
<sequence length="329" mass="35874">MRWVCLVQRTSAAAELRYIGHSRTHTTPPMQPVPSSHTSPSLSSEPLRRAAAAPQARSSPALFISHGSPMWALEPGQTGPALAAWAQTECARQRPSAVLVLSPHWMADCAAVMTHPQPATWHDFGGFPEPLYRLQYPAPGAPALAQQVLQLLQAAGIATRPDAQRPFDHGAWVPLRYLLPKADVPALQVALPHGYGPAEVYAMGQALAPLRQQGVWLVGSGSMTHNLHEFFSSRPAQDAEAADYVSAFARWVEQRLLAHEREALLNYRELAPQAARAHPTDEHFLPLFFALGAAAWGQSAASQAEPAPPHYLTCEVMHRYLAMDALVLQ</sequence>
<gene>
    <name evidence="8" type="ORF">SMCB_1020</name>
</gene>
<dbReference type="InterPro" id="IPR014436">
    <property type="entry name" value="Extradiol_dOase_DODA"/>
</dbReference>
<evidence type="ECO:0000256" key="6">
    <source>
        <dbReference type="SAM" id="MobiDB-lite"/>
    </source>
</evidence>
<evidence type="ECO:0000313" key="8">
    <source>
        <dbReference type="EMBL" id="BAO83248.1"/>
    </source>
</evidence>
<dbReference type="InterPro" id="IPR004183">
    <property type="entry name" value="Xdiol_dOase_suB"/>
</dbReference>
<protein>
    <submittedName>
        <fullName evidence="8">Uncharacterized conserved protein</fullName>
    </submittedName>
</protein>
<dbReference type="KEGG" id="cbab:SMCB_1020"/>
<dbReference type="GO" id="GO:0008198">
    <property type="term" value="F:ferrous iron binding"/>
    <property type="evidence" value="ECO:0007669"/>
    <property type="project" value="InterPro"/>
</dbReference>
<keyword evidence="3" id="KW-0479">Metal-binding</keyword>